<dbReference type="PROSITE" id="PS51186">
    <property type="entry name" value="GNAT"/>
    <property type="match status" value="1"/>
</dbReference>
<dbReference type="Pfam" id="PF00583">
    <property type="entry name" value="Acetyltransf_1"/>
    <property type="match status" value="1"/>
</dbReference>
<name>A0A345ZWT9_9HYPH</name>
<dbReference type="InterPro" id="IPR016181">
    <property type="entry name" value="Acyl_CoA_acyltransferase"/>
</dbReference>
<dbReference type="Gene3D" id="3.40.630.30">
    <property type="match status" value="1"/>
</dbReference>
<feature type="domain" description="N-acetyltransferase" evidence="1">
    <location>
        <begin position="8"/>
        <end position="172"/>
    </location>
</feature>
<reference evidence="2 3" key="1">
    <citation type="submission" date="2018-07" db="EMBL/GenBank/DDBJ databases">
        <authorList>
            <person name="Quirk P.G."/>
            <person name="Krulwich T.A."/>
        </authorList>
    </citation>
    <scope>NUCLEOTIDE SEQUENCE [LARGE SCALE GENOMIC DNA]</scope>
    <source>
        <strain evidence="2 3">CC-BB4</strain>
    </source>
</reference>
<dbReference type="PANTHER" id="PTHR43072:SF8">
    <property type="entry name" value="ACYLTRANSFERASE FABY-RELATED"/>
    <property type="match status" value="1"/>
</dbReference>
<dbReference type="EMBL" id="CP031417">
    <property type="protein sequence ID" value="AXK81386.1"/>
    <property type="molecule type" value="Genomic_DNA"/>
</dbReference>
<accession>A0A345ZWT9</accession>
<keyword evidence="2" id="KW-0808">Transferase</keyword>
<dbReference type="AlphaFoldDB" id="A0A345ZWT9"/>
<dbReference type="OrthoDB" id="5459937at2"/>
<protein>
    <submittedName>
        <fullName evidence="2">N-acetyltransferase</fullName>
    </submittedName>
</protein>
<dbReference type="KEGG" id="ptaw:DW352_13235"/>
<gene>
    <name evidence="2" type="ORF">DW352_13235</name>
</gene>
<organism evidence="2 3">
    <name type="scientific">Pseudolabrys taiwanensis</name>
    <dbReference type="NCBI Taxonomy" id="331696"/>
    <lineage>
        <taxon>Bacteria</taxon>
        <taxon>Pseudomonadati</taxon>
        <taxon>Pseudomonadota</taxon>
        <taxon>Alphaproteobacteria</taxon>
        <taxon>Hyphomicrobiales</taxon>
        <taxon>Xanthobacteraceae</taxon>
        <taxon>Pseudolabrys</taxon>
    </lineage>
</organism>
<dbReference type="GO" id="GO:0016747">
    <property type="term" value="F:acyltransferase activity, transferring groups other than amino-acyl groups"/>
    <property type="evidence" value="ECO:0007669"/>
    <property type="project" value="InterPro"/>
</dbReference>
<dbReference type="SUPFAM" id="SSF55729">
    <property type="entry name" value="Acyl-CoA N-acyltransferases (Nat)"/>
    <property type="match status" value="1"/>
</dbReference>
<evidence type="ECO:0000259" key="1">
    <source>
        <dbReference type="PROSITE" id="PS51186"/>
    </source>
</evidence>
<evidence type="ECO:0000313" key="3">
    <source>
        <dbReference type="Proteomes" id="UP000254889"/>
    </source>
</evidence>
<dbReference type="RefSeq" id="WP_115691765.1">
    <property type="nucleotide sequence ID" value="NZ_CP031417.1"/>
</dbReference>
<dbReference type="PANTHER" id="PTHR43072">
    <property type="entry name" value="N-ACETYLTRANSFERASE"/>
    <property type="match status" value="1"/>
</dbReference>
<evidence type="ECO:0000313" key="2">
    <source>
        <dbReference type="EMBL" id="AXK81386.1"/>
    </source>
</evidence>
<sequence length="191" mass="21200">MTPTAPPITVRPSRDDDVDAMLAIYRHHIARGVDPRYAHESEPMQPDDIKRRRKTMRKNRLPHVVADRGGVVVGYAYAVMFRRRPAYRFTVKHSIYVHPDHLHAGIGRMLLSAIVDACAAAGYRQMIGYIDAANEPSLRLHEAAGFQRVGYLPSVGYKFGHWTDVVMVQRSLGSGGASAPDVWPTAPAGDD</sequence>
<proteinExistence type="predicted"/>
<dbReference type="Proteomes" id="UP000254889">
    <property type="component" value="Chromosome"/>
</dbReference>
<dbReference type="InterPro" id="IPR000182">
    <property type="entry name" value="GNAT_dom"/>
</dbReference>
<dbReference type="CDD" id="cd04301">
    <property type="entry name" value="NAT_SF"/>
    <property type="match status" value="1"/>
</dbReference>
<keyword evidence="3" id="KW-1185">Reference proteome</keyword>